<name>A0A084AYP3_STACB</name>
<reference evidence="2 3" key="1">
    <citation type="journal article" date="2014" name="BMC Genomics">
        <title>Comparative genome sequencing reveals chemotype-specific gene clusters in the toxigenic black mold Stachybotrys.</title>
        <authorList>
            <person name="Semeiks J."/>
            <person name="Borek D."/>
            <person name="Otwinowski Z."/>
            <person name="Grishin N.V."/>
        </authorList>
    </citation>
    <scope>NUCLEOTIDE SEQUENCE [LARGE SCALE GENOMIC DNA]</scope>
    <source>
        <strain evidence="3">CBS 109288 / IBT 7711</strain>
    </source>
</reference>
<organism evidence="2 3">
    <name type="scientific">Stachybotrys chartarum (strain CBS 109288 / IBT 7711)</name>
    <name type="common">Toxic black mold</name>
    <name type="synonym">Stilbospora chartarum</name>
    <dbReference type="NCBI Taxonomy" id="1280523"/>
    <lineage>
        <taxon>Eukaryota</taxon>
        <taxon>Fungi</taxon>
        <taxon>Dikarya</taxon>
        <taxon>Ascomycota</taxon>
        <taxon>Pezizomycotina</taxon>
        <taxon>Sordariomycetes</taxon>
        <taxon>Hypocreomycetidae</taxon>
        <taxon>Hypocreales</taxon>
        <taxon>Stachybotryaceae</taxon>
        <taxon>Stachybotrys</taxon>
    </lineage>
</organism>
<dbReference type="HOGENOM" id="CLU_124007_1_0_1"/>
<dbReference type="Proteomes" id="UP000028045">
    <property type="component" value="Unassembled WGS sequence"/>
</dbReference>
<protein>
    <submittedName>
        <fullName evidence="2">Uncharacterized protein</fullName>
    </submittedName>
</protein>
<dbReference type="OrthoDB" id="4777826at2759"/>
<proteinExistence type="predicted"/>
<gene>
    <name evidence="2" type="ORF">S7711_06590</name>
</gene>
<keyword evidence="3" id="KW-1185">Reference proteome</keyword>
<evidence type="ECO:0000313" key="3">
    <source>
        <dbReference type="Proteomes" id="UP000028045"/>
    </source>
</evidence>
<feature type="compositionally biased region" description="Basic residues" evidence="1">
    <location>
        <begin position="89"/>
        <end position="99"/>
    </location>
</feature>
<evidence type="ECO:0000313" key="2">
    <source>
        <dbReference type="EMBL" id="KEY70422.1"/>
    </source>
</evidence>
<dbReference type="AlphaFoldDB" id="A0A084AYP3"/>
<sequence>MAGKQARGWNPSSHEALLLAFIDEIKPNKAMIQKVTERMTQMGWTYSYDAVNQHVQKLKKNRDDTSPGDAVPSPAKSGKGSTPVTPSSSRKRGASKKTAKSAAVVGKDDDELHLKAEDEYEVDFSPAAKKLKTYVKERIKEDEATDEV</sequence>
<accession>A0A084AYP3</accession>
<feature type="region of interest" description="Disordered" evidence="1">
    <location>
        <begin position="58"/>
        <end position="111"/>
    </location>
</feature>
<dbReference type="EMBL" id="KL648443">
    <property type="protein sequence ID" value="KEY70422.1"/>
    <property type="molecule type" value="Genomic_DNA"/>
</dbReference>
<evidence type="ECO:0000256" key="1">
    <source>
        <dbReference type="SAM" id="MobiDB-lite"/>
    </source>
</evidence>